<accession>A0A4Q1K8J6</accession>
<keyword evidence="3" id="KW-1185">Reference proteome</keyword>
<evidence type="ECO:0000256" key="1">
    <source>
        <dbReference type="SAM" id="SignalP"/>
    </source>
</evidence>
<evidence type="ECO:0000313" key="2">
    <source>
        <dbReference type="EMBL" id="RXR22148.1"/>
    </source>
</evidence>
<sequence>MKPKFFTLIILLFTIVSFAQSQSKQLIPIQQKPVAENTIYQLFPTPNIWTYIKLDTRNGKMWQVHFSVNADGFEGQIVLNSVSLTPEVDEIKGRFTLYKTENTYNLILLDQIDGRVWQVQWNSEEEKRFISRIY</sequence>
<keyword evidence="1" id="KW-0732">Signal</keyword>
<dbReference type="OrthoDB" id="674844at2"/>
<name>A0A4Q1K8J6_9FLAO</name>
<dbReference type="AlphaFoldDB" id="A0A4Q1K8J6"/>
<organism evidence="2 3">
    <name type="scientific">Flavobacterium stagni</name>
    <dbReference type="NCBI Taxonomy" id="2506421"/>
    <lineage>
        <taxon>Bacteria</taxon>
        <taxon>Pseudomonadati</taxon>
        <taxon>Bacteroidota</taxon>
        <taxon>Flavobacteriia</taxon>
        <taxon>Flavobacteriales</taxon>
        <taxon>Flavobacteriaceae</taxon>
        <taxon>Flavobacterium</taxon>
    </lineage>
</organism>
<feature type="signal peptide" evidence="1">
    <location>
        <begin position="1"/>
        <end position="19"/>
    </location>
</feature>
<gene>
    <name evidence="2" type="ORF">EQG61_09095</name>
</gene>
<comment type="caution">
    <text evidence="2">The sequence shown here is derived from an EMBL/GenBank/DDBJ whole genome shotgun (WGS) entry which is preliminary data.</text>
</comment>
<feature type="chain" id="PRO_5020829149" evidence="1">
    <location>
        <begin position="20"/>
        <end position="134"/>
    </location>
</feature>
<protein>
    <submittedName>
        <fullName evidence="2">Uncharacterized protein</fullName>
    </submittedName>
</protein>
<evidence type="ECO:0000313" key="3">
    <source>
        <dbReference type="Proteomes" id="UP000289857"/>
    </source>
</evidence>
<dbReference type="Proteomes" id="UP000289857">
    <property type="component" value="Unassembled WGS sequence"/>
</dbReference>
<dbReference type="EMBL" id="SBKN01000005">
    <property type="protein sequence ID" value="RXR22148.1"/>
    <property type="molecule type" value="Genomic_DNA"/>
</dbReference>
<proteinExistence type="predicted"/>
<reference evidence="3" key="1">
    <citation type="submission" date="2019-01" db="EMBL/GenBank/DDBJ databases">
        <title>Cytophagaceae bacterium strain CAR-16.</title>
        <authorList>
            <person name="Chen W.-M."/>
        </authorList>
    </citation>
    <scope>NUCLEOTIDE SEQUENCE [LARGE SCALE GENOMIC DNA]</scope>
    <source>
        <strain evidence="3">WWJ-16</strain>
    </source>
</reference>
<dbReference type="RefSeq" id="WP_129461608.1">
    <property type="nucleotide sequence ID" value="NZ_SBKN01000005.1"/>
</dbReference>